<evidence type="ECO:0000259" key="1">
    <source>
        <dbReference type="PROSITE" id="PS50910"/>
    </source>
</evidence>
<dbReference type="Proteomes" id="UP000621436">
    <property type="component" value="Unassembled WGS sequence"/>
</dbReference>
<dbReference type="AlphaFoldDB" id="A0A931AU33"/>
<dbReference type="RefSeq" id="WP_270455319.1">
    <property type="nucleotide sequence ID" value="NZ_JADPIE010000012.1"/>
</dbReference>
<keyword evidence="3" id="KW-1185">Reference proteome</keyword>
<evidence type="ECO:0000313" key="3">
    <source>
        <dbReference type="Proteomes" id="UP000621436"/>
    </source>
</evidence>
<dbReference type="SMART" id="SM00748">
    <property type="entry name" value="HEPN"/>
    <property type="match status" value="1"/>
</dbReference>
<comment type="caution">
    <text evidence="2">The sequence shown here is derived from an EMBL/GenBank/DDBJ whole genome shotgun (WGS) entry which is preliminary data.</text>
</comment>
<dbReference type="SUPFAM" id="SSF81593">
    <property type="entry name" value="Nucleotidyltransferase substrate binding subunit/domain"/>
    <property type="match status" value="1"/>
</dbReference>
<dbReference type="InterPro" id="IPR007842">
    <property type="entry name" value="HEPN_dom"/>
</dbReference>
<dbReference type="Pfam" id="PF05168">
    <property type="entry name" value="HEPN"/>
    <property type="match status" value="1"/>
</dbReference>
<sequence length="131" mass="15707">MTDNYDKISYWIDLAEYDLKTAKSMLKTKRFLYVGFMCHQVIEKMFKALFVNKYKEVAPYTHNIARLAEKTGVYKSLTEEQKDFLDLLGPLNIESRYPKNKDKLIDQLDYDQCYNLIEQTEEMLLWIKKKL</sequence>
<name>A0A931AU33_9FIRM</name>
<gene>
    <name evidence="2" type="ORF">I0Q91_14125</name>
</gene>
<reference evidence="2" key="1">
    <citation type="submission" date="2020-11" db="EMBL/GenBank/DDBJ databases">
        <title>Halonatronomonas betainensis gen. nov., sp. nov. a novel haloalkaliphilic representative of the family Halanaerobiacae capable of betaine degradation.</title>
        <authorList>
            <person name="Boltyanskaya Y."/>
            <person name="Kevbrin V."/>
            <person name="Detkova E."/>
            <person name="Grouzdev D.S."/>
            <person name="Koziaeva V."/>
            <person name="Zhilina T."/>
        </authorList>
    </citation>
    <scope>NUCLEOTIDE SEQUENCE</scope>
    <source>
        <strain evidence="2">Z-7014</strain>
    </source>
</reference>
<protein>
    <submittedName>
        <fullName evidence="2">HEPN domain-containing protein</fullName>
    </submittedName>
</protein>
<evidence type="ECO:0000313" key="2">
    <source>
        <dbReference type="EMBL" id="MBF8438214.1"/>
    </source>
</evidence>
<proteinExistence type="predicted"/>
<accession>A0A931AU33</accession>
<organism evidence="2 3">
    <name type="scientific">Halonatronomonas betaini</name>
    <dbReference type="NCBI Taxonomy" id="2778430"/>
    <lineage>
        <taxon>Bacteria</taxon>
        <taxon>Bacillati</taxon>
        <taxon>Bacillota</taxon>
        <taxon>Clostridia</taxon>
        <taxon>Halanaerobiales</taxon>
        <taxon>Halarsenatibacteraceae</taxon>
        <taxon>Halonatronomonas</taxon>
    </lineage>
</organism>
<feature type="domain" description="HEPN" evidence="1">
    <location>
        <begin position="12"/>
        <end position="123"/>
    </location>
</feature>
<dbReference type="Gene3D" id="1.20.120.330">
    <property type="entry name" value="Nucleotidyltransferases domain 2"/>
    <property type="match status" value="1"/>
</dbReference>
<dbReference type="EMBL" id="JADPIE010000012">
    <property type="protein sequence ID" value="MBF8438214.1"/>
    <property type="molecule type" value="Genomic_DNA"/>
</dbReference>
<dbReference type="PROSITE" id="PS50910">
    <property type="entry name" value="HEPN"/>
    <property type="match status" value="1"/>
</dbReference>